<dbReference type="GeneID" id="55810983"/>
<evidence type="ECO:0000313" key="1">
    <source>
        <dbReference type="EMBL" id="AYD81531.1"/>
    </source>
</evidence>
<accession>A0A386K8A2</accession>
<reference evidence="1 2" key="1">
    <citation type="submission" date="2018-08" db="EMBL/GenBank/DDBJ databases">
        <authorList>
            <person name="Edupali M."/>
            <person name="Eltaeb M."/>
            <person name="Griswold I."/>
            <person name="Han P."/>
            <person name="Iszauk E."/>
            <person name="Joshi S."/>
            <person name="Kim Y."/>
            <person name="Krakopolsky K."/>
            <person name="Kubyshko V."/>
            <person name="Lee J."/>
            <person name="Lee N.Y."/>
            <person name="Lumaj G."/>
            <person name="Muskovitz J."/>
            <person name="Ning J."/>
            <person name="Noll E."/>
            <person name="Persaud B."/>
            <person name="Shankar N."/>
            <person name="Shim K."/>
            <person name="Srinivasan C."/>
            <person name="Yoon I."/>
            <person name="Zhang S."/>
            <person name="Ziausyte U."/>
            <person name="Jarvik J.W."/>
            <person name="Mcguier N."/>
            <person name="Lopez A.J."/>
            <person name="Garlena R.A."/>
            <person name="Russell D.A."/>
            <person name="Pope W.H."/>
            <person name="Jacobs-Sera D."/>
            <person name="Hatfull G.F."/>
        </authorList>
    </citation>
    <scope>NUCLEOTIDE SEQUENCE [LARGE SCALE GENOMIC DNA]</scope>
</reference>
<organism evidence="1 2">
    <name type="scientific">Arthrobacter phage KBurrousTX</name>
    <dbReference type="NCBI Taxonomy" id="2315608"/>
    <lineage>
        <taxon>Viruses</taxon>
        <taxon>Duplodnaviria</taxon>
        <taxon>Heunggongvirae</taxon>
        <taxon>Uroviricota</taxon>
        <taxon>Caudoviricetes</taxon>
        <taxon>Klausavirus</taxon>
        <taxon>Klausavirus kburrousTX</taxon>
    </lineage>
</organism>
<name>A0A386K8A2_9CAUD</name>
<proteinExistence type="predicted"/>
<gene>
    <name evidence="1" type="primary">37</name>
    <name evidence="1" type="ORF">KBurrousTX_37</name>
</gene>
<dbReference type="KEGG" id="vg:55810983"/>
<dbReference type="RefSeq" id="YP_009881710.1">
    <property type="nucleotide sequence ID" value="NC_049442.1"/>
</dbReference>
<sequence length="72" mass="8158">MPKKPVRLVDYNLIAKTLHVEPKAVRAWKMRGLMPVPDFEISHSPGWKPQTIQPFIEHVQRTGKPGGFAKVA</sequence>
<protein>
    <submittedName>
        <fullName evidence="1">Helix-turn-helix DNA binding domain protein</fullName>
    </submittedName>
</protein>
<dbReference type="Proteomes" id="UP000278416">
    <property type="component" value="Segment"/>
</dbReference>
<evidence type="ECO:0000313" key="2">
    <source>
        <dbReference type="Proteomes" id="UP000278416"/>
    </source>
</evidence>
<dbReference type="EMBL" id="MH744419">
    <property type="protein sequence ID" value="AYD81531.1"/>
    <property type="molecule type" value="Genomic_DNA"/>
</dbReference>
<keyword evidence="2" id="KW-1185">Reference proteome</keyword>